<feature type="region of interest" description="Disordered" evidence="1">
    <location>
        <begin position="148"/>
        <end position="167"/>
    </location>
</feature>
<accession>W5TS63</accession>
<dbReference type="EMBL" id="CP006850">
    <property type="protein sequence ID" value="AHH22127.1"/>
    <property type="molecule type" value="Genomic_DNA"/>
</dbReference>
<dbReference type="Proteomes" id="UP000019150">
    <property type="component" value="Chromosome"/>
</dbReference>
<dbReference type="AlphaFoldDB" id="W5TS63"/>
<feature type="domain" description="Helix-turn-helix" evidence="2">
    <location>
        <begin position="14"/>
        <end position="59"/>
    </location>
</feature>
<dbReference type="eggNOG" id="ENOG5031GFD">
    <property type="taxonomic scope" value="Bacteria"/>
</dbReference>
<dbReference type="OrthoDB" id="4563786at2"/>
<dbReference type="Pfam" id="PF12728">
    <property type="entry name" value="HTH_17"/>
    <property type="match status" value="1"/>
</dbReference>
<evidence type="ECO:0000256" key="1">
    <source>
        <dbReference type="SAM" id="MobiDB-lite"/>
    </source>
</evidence>
<keyword evidence="4" id="KW-1185">Reference proteome</keyword>
<gene>
    <name evidence="3" type="ORF">NONO_c73710</name>
</gene>
<dbReference type="STRING" id="1415166.NONO_c73710"/>
<dbReference type="KEGG" id="nno:NONO_c73710"/>
<evidence type="ECO:0000259" key="2">
    <source>
        <dbReference type="Pfam" id="PF12728"/>
    </source>
</evidence>
<evidence type="ECO:0000313" key="3">
    <source>
        <dbReference type="EMBL" id="AHH22127.1"/>
    </source>
</evidence>
<name>W5TS63_9NOCA</name>
<dbReference type="PATRIC" id="fig|1415166.3.peg.7563"/>
<dbReference type="InterPro" id="IPR041657">
    <property type="entry name" value="HTH_17"/>
</dbReference>
<dbReference type="HOGENOM" id="CLU_1592880_0_0_11"/>
<sequence length="167" mass="18543">MSADGVPVPVQISYSVAQAAAATGMSEWTIRKLVREHRLAARYLNSQILIDPESLASFYKSLPSERQVERECAANRTNQSPEHRVSQRVELSGLSKAAARKVLRTAEREAYREKYIKEVVDAAPPLTEQQKVILRGALLPAYRKIQQERAAEAANPATPEKPPPVGR</sequence>
<dbReference type="RefSeq" id="WP_148307082.1">
    <property type="nucleotide sequence ID" value="NZ_CP006850.1"/>
</dbReference>
<proteinExistence type="predicted"/>
<protein>
    <recommendedName>
        <fullName evidence="2">Helix-turn-helix domain-containing protein</fullName>
    </recommendedName>
</protein>
<organism evidence="3 4">
    <name type="scientific">Nocardia nova SH22a</name>
    <dbReference type="NCBI Taxonomy" id="1415166"/>
    <lineage>
        <taxon>Bacteria</taxon>
        <taxon>Bacillati</taxon>
        <taxon>Actinomycetota</taxon>
        <taxon>Actinomycetes</taxon>
        <taxon>Mycobacteriales</taxon>
        <taxon>Nocardiaceae</taxon>
        <taxon>Nocardia</taxon>
    </lineage>
</organism>
<evidence type="ECO:0000313" key="4">
    <source>
        <dbReference type="Proteomes" id="UP000019150"/>
    </source>
</evidence>
<reference evidence="3 4" key="1">
    <citation type="journal article" date="2014" name="Appl. Environ. Microbiol.">
        <title>Insights into the Microbial Degradation of Rubber and Gutta-Percha by Analysis of the Complete Genome of Nocardia nova SH22a.</title>
        <authorList>
            <person name="Luo Q."/>
            <person name="Hiessl S."/>
            <person name="Poehlein A."/>
            <person name="Daniel R."/>
            <person name="Steinbuchel A."/>
        </authorList>
    </citation>
    <scope>NUCLEOTIDE SEQUENCE [LARGE SCALE GENOMIC DNA]</scope>
    <source>
        <strain evidence="3">SH22a</strain>
    </source>
</reference>